<keyword evidence="2" id="KW-0677">Repeat</keyword>
<dbReference type="AlphaFoldDB" id="A0A653DQR1"/>
<evidence type="ECO:0000256" key="4">
    <source>
        <dbReference type="ARBA" id="ARBA00022833"/>
    </source>
</evidence>
<dbReference type="Proteomes" id="UP000410492">
    <property type="component" value="Unassembled WGS sequence"/>
</dbReference>
<name>A0A653DQR1_CALMS</name>
<keyword evidence="4" id="KW-0862">Zinc</keyword>
<feature type="domain" description="C2H2-type" evidence="6">
    <location>
        <begin position="79"/>
        <end position="106"/>
    </location>
</feature>
<dbReference type="SMART" id="SM00355">
    <property type="entry name" value="ZnF_C2H2"/>
    <property type="match status" value="8"/>
</dbReference>
<evidence type="ECO:0000259" key="6">
    <source>
        <dbReference type="PROSITE" id="PS50157"/>
    </source>
</evidence>
<protein>
    <recommendedName>
        <fullName evidence="6">C2H2-type domain-containing protein</fullName>
    </recommendedName>
</protein>
<feature type="domain" description="C2H2-type" evidence="6">
    <location>
        <begin position="275"/>
        <end position="302"/>
    </location>
</feature>
<dbReference type="SUPFAM" id="SSF57667">
    <property type="entry name" value="beta-beta-alpha zinc fingers"/>
    <property type="match status" value="2"/>
</dbReference>
<evidence type="ECO:0000313" key="7">
    <source>
        <dbReference type="EMBL" id="VEN61668.1"/>
    </source>
</evidence>
<dbReference type="EMBL" id="CAACVG010013294">
    <property type="protein sequence ID" value="VEN61668.1"/>
    <property type="molecule type" value="Genomic_DNA"/>
</dbReference>
<evidence type="ECO:0000256" key="5">
    <source>
        <dbReference type="PROSITE-ProRule" id="PRU00042"/>
    </source>
</evidence>
<dbReference type="GO" id="GO:0008270">
    <property type="term" value="F:zinc ion binding"/>
    <property type="evidence" value="ECO:0007669"/>
    <property type="project" value="UniProtKB-KW"/>
</dbReference>
<accession>A0A653DQR1</accession>
<evidence type="ECO:0000313" key="8">
    <source>
        <dbReference type="Proteomes" id="UP000410492"/>
    </source>
</evidence>
<evidence type="ECO:0000256" key="3">
    <source>
        <dbReference type="ARBA" id="ARBA00022771"/>
    </source>
</evidence>
<keyword evidence="1" id="KW-0479">Metal-binding</keyword>
<dbReference type="PROSITE" id="PS50157">
    <property type="entry name" value="ZINC_FINGER_C2H2_2"/>
    <property type="match status" value="2"/>
</dbReference>
<dbReference type="InterPro" id="IPR013087">
    <property type="entry name" value="Znf_C2H2_type"/>
</dbReference>
<keyword evidence="3 5" id="KW-0863">Zinc-finger</keyword>
<dbReference type="PROSITE" id="PS00028">
    <property type="entry name" value="ZINC_FINGER_C2H2_1"/>
    <property type="match status" value="4"/>
</dbReference>
<evidence type="ECO:0000256" key="1">
    <source>
        <dbReference type="ARBA" id="ARBA00022723"/>
    </source>
</evidence>
<evidence type="ECO:0000256" key="2">
    <source>
        <dbReference type="ARBA" id="ARBA00022737"/>
    </source>
</evidence>
<sequence>MAKCTIPKKENQKLVTCVHCNTKFIDKRTMAKCTIPKKGNQKLVTCVHCDTKFIDKRTLDNHVLMKHPNFADGITRKIYECTECSYKTVFKDRFFIHRQTHSECKDNPCIHCSATFSCKLYLDEHLVRKHPNFTKTFHRKIYECSVCIFRTVLKTSFSRHMSKHNASGPIIQCDHCTVTFSSKRSLDDHIVRKHPNFTKTINREIYECRECKFRTVLKNNFSTHLSIHNIAFAPSECKDIVCNHCHATFSHKRSLDDHIVKKHPNFVHSVARKVLQCQKCTYKTVKKSMLLRHRSTHREQSSKYS</sequence>
<proteinExistence type="predicted"/>
<dbReference type="PANTHER" id="PTHR24379">
    <property type="entry name" value="KRAB AND ZINC FINGER DOMAIN-CONTAINING"/>
    <property type="match status" value="1"/>
</dbReference>
<gene>
    <name evidence="7" type="ORF">CALMAC_LOCUS19009</name>
</gene>
<keyword evidence="8" id="KW-1185">Reference proteome</keyword>
<reference evidence="7 8" key="1">
    <citation type="submission" date="2019-01" db="EMBL/GenBank/DDBJ databases">
        <authorList>
            <person name="Sayadi A."/>
        </authorList>
    </citation>
    <scope>NUCLEOTIDE SEQUENCE [LARGE SCALE GENOMIC DNA]</scope>
</reference>
<dbReference type="InterPro" id="IPR036236">
    <property type="entry name" value="Znf_C2H2_sf"/>
</dbReference>
<dbReference type="Gene3D" id="3.30.160.60">
    <property type="entry name" value="Classic Zinc Finger"/>
    <property type="match status" value="3"/>
</dbReference>
<organism evidence="7 8">
    <name type="scientific">Callosobruchus maculatus</name>
    <name type="common">Southern cowpea weevil</name>
    <name type="synonym">Pulse bruchid</name>
    <dbReference type="NCBI Taxonomy" id="64391"/>
    <lineage>
        <taxon>Eukaryota</taxon>
        <taxon>Metazoa</taxon>
        <taxon>Ecdysozoa</taxon>
        <taxon>Arthropoda</taxon>
        <taxon>Hexapoda</taxon>
        <taxon>Insecta</taxon>
        <taxon>Pterygota</taxon>
        <taxon>Neoptera</taxon>
        <taxon>Endopterygota</taxon>
        <taxon>Coleoptera</taxon>
        <taxon>Polyphaga</taxon>
        <taxon>Cucujiformia</taxon>
        <taxon>Chrysomeloidea</taxon>
        <taxon>Chrysomelidae</taxon>
        <taxon>Bruchinae</taxon>
        <taxon>Bruchini</taxon>
        <taxon>Callosobruchus</taxon>
    </lineage>
</organism>
<dbReference type="OrthoDB" id="3561125at2759"/>
<dbReference type="PANTHER" id="PTHR24379:SF121">
    <property type="entry name" value="C2H2-TYPE DOMAIN-CONTAINING PROTEIN"/>
    <property type="match status" value="1"/>
</dbReference>